<dbReference type="SUPFAM" id="SSF55073">
    <property type="entry name" value="Nucleotide cyclase"/>
    <property type="match status" value="1"/>
</dbReference>
<dbReference type="PANTHER" id="PTHR48111">
    <property type="entry name" value="REGULATOR OF RPOS"/>
    <property type="match status" value="1"/>
</dbReference>
<accession>A0A7Z9E1Q7</accession>
<dbReference type="SUPFAM" id="SSF52172">
    <property type="entry name" value="CheY-like"/>
    <property type="match status" value="2"/>
</dbReference>
<dbReference type="AlphaFoldDB" id="A0A7Z9E1Q7"/>
<dbReference type="InterPro" id="IPR039420">
    <property type="entry name" value="WalR-like"/>
</dbReference>
<evidence type="ECO:0000256" key="2">
    <source>
        <dbReference type="PROSITE-ProRule" id="PRU00169"/>
    </source>
</evidence>
<dbReference type="Gene3D" id="3.30.70.270">
    <property type="match status" value="1"/>
</dbReference>
<feature type="domain" description="Response regulatory" evidence="3">
    <location>
        <begin position="125"/>
        <end position="241"/>
    </location>
</feature>
<evidence type="ECO:0000313" key="5">
    <source>
        <dbReference type="EMBL" id="VXD21730.1"/>
    </source>
</evidence>
<dbReference type="SMART" id="SM00267">
    <property type="entry name" value="GGDEF"/>
    <property type="match status" value="1"/>
</dbReference>
<dbReference type="GO" id="GO:0006355">
    <property type="term" value="P:regulation of DNA-templated transcription"/>
    <property type="evidence" value="ECO:0007669"/>
    <property type="project" value="TreeGrafter"/>
</dbReference>
<dbReference type="InterPro" id="IPR011006">
    <property type="entry name" value="CheY-like_superfamily"/>
</dbReference>
<dbReference type="NCBIfam" id="TIGR00254">
    <property type="entry name" value="GGDEF"/>
    <property type="match status" value="1"/>
</dbReference>
<dbReference type="Proteomes" id="UP000184550">
    <property type="component" value="Unassembled WGS sequence"/>
</dbReference>
<sequence length="400" mass="45004">MKILLIEDDPIFASMLVQSLTNQRYIVDQTEDGQMGWEYAQSTTYNLIVIDVGLPKLDGITLCQKLRNQKSTTPILLITAKDGTSDRIRGLDAGADDYLIKPIDIAEFQARVRVLLQATPSSKVNVLVVDDDPLFLATLRPVLEPWGIRMTGLCDPLKFWEVLKSVSPDLLILDVEMFPISGIELCQTVRTDPHWQGLPIVFLTAHCDSKTIQQVFAAGADDYVSKPVMGPELLTRITNRLERTRLLQNFSTKDPITGVANYPQSSRKLEQQIQNCKQLGQPFCLGVLTFSQLDQINIQYGHLIGYQVLQQWGRLFQEIFVGIEIIGYWGNGEFVVGMPGLTQAEAHDHLSDVLISLRQQVFTTLEGQRFQAICEVKIAEFPTQGKTLQQLYQKVHQDNG</sequence>
<dbReference type="CDD" id="cd00156">
    <property type="entry name" value="REC"/>
    <property type="match status" value="1"/>
</dbReference>
<dbReference type="GO" id="GO:0000156">
    <property type="term" value="F:phosphorelay response regulator activity"/>
    <property type="evidence" value="ECO:0007669"/>
    <property type="project" value="TreeGrafter"/>
</dbReference>
<gene>
    <name evidence="5" type="ORF">PL8927_720167</name>
</gene>
<dbReference type="PANTHER" id="PTHR48111:SF15">
    <property type="entry name" value="OMPR SUBFAMILY"/>
    <property type="match status" value="1"/>
</dbReference>
<dbReference type="Gene3D" id="3.40.50.2300">
    <property type="match status" value="2"/>
</dbReference>
<dbReference type="InterPro" id="IPR043128">
    <property type="entry name" value="Rev_trsase/Diguanyl_cyclase"/>
</dbReference>
<feature type="domain" description="GGDEF" evidence="4">
    <location>
        <begin position="281"/>
        <end position="400"/>
    </location>
</feature>
<evidence type="ECO:0000313" key="6">
    <source>
        <dbReference type="Proteomes" id="UP000184550"/>
    </source>
</evidence>
<dbReference type="CDD" id="cd19935">
    <property type="entry name" value="REC_OmpR_CusR-like"/>
    <property type="match status" value="1"/>
</dbReference>
<dbReference type="GO" id="GO:0032993">
    <property type="term" value="C:protein-DNA complex"/>
    <property type="evidence" value="ECO:0007669"/>
    <property type="project" value="TreeGrafter"/>
</dbReference>
<keyword evidence="2" id="KW-0597">Phosphoprotein</keyword>
<feature type="domain" description="Response regulatory" evidence="3">
    <location>
        <begin position="2"/>
        <end position="116"/>
    </location>
</feature>
<dbReference type="PROSITE" id="PS50110">
    <property type="entry name" value="RESPONSE_REGULATORY"/>
    <property type="match status" value="2"/>
</dbReference>
<keyword evidence="1" id="KW-0238">DNA-binding</keyword>
<reference evidence="5" key="1">
    <citation type="submission" date="2019-10" db="EMBL/GenBank/DDBJ databases">
        <authorList>
            <consortium name="Genoscope - CEA"/>
            <person name="William W."/>
        </authorList>
    </citation>
    <scope>NUCLEOTIDE SEQUENCE [LARGE SCALE GENOMIC DNA]</scope>
    <source>
        <strain evidence="5">BBR_PRJEB10992</strain>
    </source>
</reference>
<protein>
    <submittedName>
        <fullName evidence="5">Multi-component transcriptional regulator, winged helix family</fullName>
    </submittedName>
</protein>
<evidence type="ECO:0000259" key="3">
    <source>
        <dbReference type="PROSITE" id="PS50110"/>
    </source>
</evidence>
<dbReference type="PROSITE" id="PS50887">
    <property type="entry name" value="GGDEF"/>
    <property type="match status" value="1"/>
</dbReference>
<comment type="caution">
    <text evidence="5">The sequence shown here is derived from an EMBL/GenBank/DDBJ whole genome shotgun (WGS) entry which is preliminary data.</text>
</comment>
<dbReference type="Pfam" id="PF00990">
    <property type="entry name" value="GGDEF"/>
    <property type="match status" value="1"/>
</dbReference>
<evidence type="ECO:0000256" key="1">
    <source>
        <dbReference type="ARBA" id="ARBA00023125"/>
    </source>
</evidence>
<dbReference type="RefSeq" id="WP_083624083.1">
    <property type="nucleotide sequence ID" value="NZ_LR734877.1"/>
</dbReference>
<dbReference type="OrthoDB" id="442759at2"/>
<dbReference type="EMBL" id="CZCU02000149">
    <property type="protein sequence ID" value="VXD21730.1"/>
    <property type="molecule type" value="Genomic_DNA"/>
</dbReference>
<keyword evidence="6" id="KW-1185">Reference proteome</keyword>
<dbReference type="Pfam" id="PF00072">
    <property type="entry name" value="Response_reg"/>
    <property type="match status" value="2"/>
</dbReference>
<proteinExistence type="predicted"/>
<dbReference type="GO" id="GO:0005829">
    <property type="term" value="C:cytosol"/>
    <property type="evidence" value="ECO:0007669"/>
    <property type="project" value="TreeGrafter"/>
</dbReference>
<evidence type="ECO:0000259" key="4">
    <source>
        <dbReference type="PROSITE" id="PS50887"/>
    </source>
</evidence>
<organism evidence="5 6">
    <name type="scientific">Planktothrix serta PCC 8927</name>
    <dbReference type="NCBI Taxonomy" id="671068"/>
    <lineage>
        <taxon>Bacteria</taxon>
        <taxon>Bacillati</taxon>
        <taxon>Cyanobacteriota</taxon>
        <taxon>Cyanophyceae</taxon>
        <taxon>Oscillatoriophycideae</taxon>
        <taxon>Oscillatoriales</taxon>
        <taxon>Microcoleaceae</taxon>
        <taxon>Planktothrix</taxon>
    </lineage>
</organism>
<feature type="modified residue" description="4-aspartylphosphate" evidence="2">
    <location>
        <position position="51"/>
    </location>
</feature>
<dbReference type="InterPro" id="IPR000160">
    <property type="entry name" value="GGDEF_dom"/>
</dbReference>
<dbReference type="SMART" id="SM00448">
    <property type="entry name" value="REC"/>
    <property type="match status" value="2"/>
</dbReference>
<feature type="modified residue" description="4-aspartylphosphate" evidence="2">
    <location>
        <position position="174"/>
    </location>
</feature>
<dbReference type="GO" id="GO:0000976">
    <property type="term" value="F:transcription cis-regulatory region binding"/>
    <property type="evidence" value="ECO:0007669"/>
    <property type="project" value="TreeGrafter"/>
</dbReference>
<name>A0A7Z9E1Q7_9CYAN</name>
<dbReference type="InterPro" id="IPR001789">
    <property type="entry name" value="Sig_transdc_resp-reg_receiver"/>
</dbReference>
<dbReference type="InterPro" id="IPR029787">
    <property type="entry name" value="Nucleotide_cyclase"/>
</dbReference>